<dbReference type="AlphaFoldDB" id="E3GYW5"/>
<dbReference type="Gene3D" id="3.90.850.10">
    <property type="entry name" value="Fumarylacetoacetase-like, C-terminal domain"/>
    <property type="match status" value="1"/>
</dbReference>
<proteinExistence type="inferred from homology"/>
<reference evidence="4 5" key="1">
    <citation type="journal article" date="2010" name="Stand. Genomic Sci.">
        <title>Complete genome sequence of Methanothermus fervidus type strain (V24S).</title>
        <authorList>
            <person name="Anderson I."/>
            <person name="Djao O.D."/>
            <person name="Misra M."/>
            <person name="Chertkov O."/>
            <person name="Nolan M."/>
            <person name="Lucas S."/>
            <person name="Lapidus A."/>
            <person name="Del Rio T.G."/>
            <person name="Tice H."/>
            <person name="Cheng J.F."/>
            <person name="Tapia R."/>
            <person name="Han C."/>
            <person name="Goodwin L."/>
            <person name="Pitluck S."/>
            <person name="Liolios K."/>
            <person name="Ivanova N."/>
            <person name="Mavromatis K."/>
            <person name="Mikhailova N."/>
            <person name="Pati A."/>
            <person name="Brambilla E."/>
            <person name="Chen A."/>
            <person name="Palaniappan K."/>
            <person name="Land M."/>
            <person name="Hauser L."/>
            <person name="Chang Y.J."/>
            <person name="Jeffries C.D."/>
            <person name="Sikorski J."/>
            <person name="Spring S."/>
            <person name="Rohde M."/>
            <person name="Eichinger K."/>
            <person name="Huber H."/>
            <person name="Wirth R."/>
            <person name="Goker M."/>
            <person name="Detter J.C."/>
            <person name="Woyke T."/>
            <person name="Bristow J."/>
            <person name="Eisen J.A."/>
            <person name="Markowitz V."/>
            <person name="Hugenholtz P."/>
            <person name="Klenk H.P."/>
            <person name="Kyrpides N.C."/>
        </authorList>
    </citation>
    <scope>NUCLEOTIDE SEQUENCE [LARGE SCALE GENOMIC DNA]</scope>
    <source>
        <strain evidence="5">ATCC 43054 / DSM 2088 / JCM 10308 / V24 S</strain>
    </source>
</reference>
<protein>
    <submittedName>
        <fullName evidence="4">5-carboxymethyl-2-hydroxymuconateDelta-isomerase</fullName>
        <ecNumber evidence="4">5.3.3.10</ecNumber>
    </submittedName>
</protein>
<dbReference type="GO" id="GO:0019752">
    <property type="term" value="P:carboxylic acid metabolic process"/>
    <property type="evidence" value="ECO:0007669"/>
    <property type="project" value="UniProtKB-ARBA"/>
</dbReference>
<comment type="similarity">
    <text evidence="1">Belongs to the FAH family.</text>
</comment>
<dbReference type="InterPro" id="IPR036663">
    <property type="entry name" value="Fumarylacetoacetase_C_sf"/>
</dbReference>
<dbReference type="EMBL" id="CP002278">
    <property type="protein sequence ID" value="ADP77497.1"/>
    <property type="molecule type" value="Genomic_DNA"/>
</dbReference>
<gene>
    <name evidence="4" type="ordered locus">Mfer_0698</name>
</gene>
<dbReference type="GO" id="GO:0008704">
    <property type="term" value="F:5-carboxymethyl-2-hydroxymuconate delta-isomerase activity"/>
    <property type="evidence" value="ECO:0007669"/>
    <property type="project" value="UniProtKB-EC"/>
</dbReference>
<dbReference type="Pfam" id="PF01557">
    <property type="entry name" value="FAA_hydrolase"/>
    <property type="match status" value="1"/>
</dbReference>
<dbReference type="GO" id="GO:0046872">
    <property type="term" value="F:metal ion binding"/>
    <property type="evidence" value="ECO:0007669"/>
    <property type="project" value="UniProtKB-KW"/>
</dbReference>
<dbReference type="PANTHER" id="PTHR42796">
    <property type="entry name" value="FUMARYLACETOACETATE HYDROLASE DOMAIN-CONTAINING PROTEIN 2A-RELATED"/>
    <property type="match status" value="1"/>
</dbReference>
<dbReference type="STRING" id="523846.Mfer_0698"/>
<dbReference type="KEGG" id="mfv:Mfer_0698"/>
<sequence length="256" mass="28387">MKFLRFKDNGAIKSGYIAGDEIVEIENIIDALNGDLKIIESQTYSFKNIEILPPVSPSKIVCVGLNYRDHAAELNMEIPEEPVLFLKPPSSVIGHEDTIVYPEISKQVDYEVELGVVISKKAKNVNASDAWDVIGGYTIVNDVTARDIQRKDGQWTRAKSFDTFCPLGPFIETEMDPHKQKISLRLNGKTKQFSNTSKMIFKVNELVEFISSVMTLLPGDIIATGTPPGVGPMKPGDIVEAEIESIGILRNYVKSQ</sequence>
<keyword evidence="4" id="KW-0413">Isomerase</keyword>
<dbReference type="HOGENOM" id="CLU_028458_4_2_2"/>
<keyword evidence="5" id="KW-1185">Reference proteome</keyword>
<dbReference type="InterPro" id="IPR011234">
    <property type="entry name" value="Fumarylacetoacetase-like_C"/>
</dbReference>
<dbReference type="EC" id="5.3.3.10" evidence="4"/>
<dbReference type="FunFam" id="3.90.850.10:FF:000002">
    <property type="entry name" value="2-hydroxyhepta-2,4-diene-1,7-dioate isomerase"/>
    <property type="match status" value="1"/>
</dbReference>
<dbReference type="OrthoDB" id="6242at2157"/>
<evidence type="ECO:0000256" key="2">
    <source>
        <dbReference type="ARBA" id="ARBA00022723"/>
    </source>
</evidence>
<name>E3GYW5_METFV</name>
<organism evidence="4 5">
    <name type="scientific">Methanothermus fervidus (strain ATCC 43054 / DSM 2088 / JCM 10308 / V24 S)</name>
    <dbReference type="NCBI Taxonomy" id="523846"/>
    <lineage>
        <taxon>Archaea</taxon>
        <taxon>Methanobacteriati</taxon>
        <taxon>Methanobacteriota</taxon>
        <taxon>Methanomada group</taxon>
        <taxon>Methanobacteria</taxon>
        <taxon>Methanobacteriales</taxon>
        <taxon>Methanothermaceae</taxon>
        <taxon>Methanothermus</taxon>
    </lineage>
</organism>
<feature type="domain" description="Fumarylacetoacetase-like C-terminal" evidence="3">
    <location>
        <begin position="59"/>
        <end position="253"/>
    </location>
</feature>
<evidence type="ECO:0000313" key="4">
    <source>
        <dbReference type="EMBL" id="ADP77497.1"/>
    </source>
</evidence>
<evidence type="ECO:0000313" key="5">
    <source>
        <dbReference type="Proteomes" id="UP000002315"/>
    </source>
</evidence>
<keyword evidence="2" id="KW-0479">Metal-binding</keyword>
<dbReference type="PANTHER" id="PTHR42796:SF4">
    <property type="entry name" value="FUMARYLACETOACETATE HYDROLASE DOMAIN-CONTAINING PROTEIN 2A"/>
    <property type="match status" value="1"/>
</dbReference>
<accession>E3GYW5</accession>
<evidence type="ECO:0000259" key="3">
    <source>
        <dbReference type="Pfam" id="PF01557"/>
    </source>
</evidence>
<evidence type="ECO:0000256" key="1">
    <source>
        <dbReference type="ARBA" id="ARBA00010211"/>
    </source>
</evidence>
<dbReference type="InterPro" id="IPR051121">
    <property type="entry name" value="FAH"/>
</dbReference>
<dbReference type="SUPFAM" id="SSF56529">
    <property type="entry name" value="FAH"/>
    <property type="match status" value="1"/>
</dbReference>
<dbReference type="Proteomes" id="UP000002315">
    <property type="component" value="Chromosome"/>
</dbReference>